<feature type="coiled-coil region" evidence="1">
    <location>
        <begin position="5"/>
        <end position="32"/>
    </location>
</feature>
<gene>
    <name evidence="2" type="ORF">FB45DRAFT_425045</name>
</gene>
<sequence length="492" mass="55616">MLPTNADLRYQVARLSRQISAQERRLQEMRAQLHPLQLRLDALTYPVLTLPLEITSEIFLHCLPVVHSGVDGISTSEAPLLLLRICRQWRRIALSTPALWSRLGIDVPRRENHATDIVDTWLGRAGQCPLSVTVKGPIKYTEIDDSDLFFETLCRHAPTIRSLELEFDLDDWEILPQRVNFSALTELTLRLFQFDRVVDECPSDPVEMFNDVQGLHRLFLSQIRCRLVVLPWQQLRSFTGQLYDIFECMEALSLMPHLTECAFSMFLDEGGFEGDEAQVFSHPGIRSFTLFRTLSDTEYLAQSAELLEFVTFPNLESLQLLDVDHYDHEILHSFLERSSPPLKRLVVHPGDDQGPTDLALTTQALHAHLTELEIWYPDKSLASLFFNSLGADASFLPRLQELSLHCQGRRAEASVGGLVGLAAGALAKRGSLPGAAQLRKFRLIAMGTFYAMLSQAEMAPFRRLKIQGMDVFIGRGRNNCLFDTAQSGNILV</sequence>
<dbReference type="Proteomes" id="UP001221142">
    <property type="component" value="Unassembled WGS sequence"/>
</dbReference>
<comment type="caution">
    <text evidence="2">The sequence shown here is derived from an EMBL/GenBank/DDBJ whole genome shotgun (WGS) entry which is preliminary data.</text>
</comment>
<evidence type="ECO:0000313" key="3">
    <source>
        <dbReference type="Proteomes" id="UP001221142"/>
    </source>
</evidence>
<dbReference type="SUPFAM" id="SSF52047">
    <property type="entry name" value="RNI-like"/>
    <property type="match status" value="1"/>
</dbReference>
<evidence type="ECO:0000256" key="1">
    <source>
        <dbReference type="SAM" id="Coils"/>
    </source>
</evidence>
<accession>A0AAD7C5S4</accession>
<keyword evidence="1" id="KW-0175">Coiled coil</keyword>
<protein>
    <recommendedName>
        <fullName evidence="4">F-box domain-containing protein</fullName>
    </recommendedName>
</protein>
<keyword evidence="3" id="KW-1185">Reference proteome</keyword>
<dbReference type="InterPro" id="IPR032675">
    <property type="entry name" value="LRR_dom_sf"/>
</dbReference>
<evidence type="ECO:0008006" key="4">
    <source>
        <dbReference type="Google" id="ProtNLM"/>
    </source>
</evidence>
<proteinExistence type="predicted"/>
<dbReference type="Gene3D" id="3.80.10.10">
    <property type="entry name" value="Ribonuclease Inhibitor"/>
    <property type="match status" value="1"/>
</dbReference>
<dbReference type="AlphaFoldDB" id="A0AAD7C5S4"/>
<name>A0AAD7C5S4_9AGAR</name>
<organism evidence="2 3">
    <name type="scientific">Roridomyces roridus</name>
    <dbReference type="NCBI Taxonomy" id="1738132"/>
    <lineage>
        <taxon>Eukaryota</taxon>
        <taxon>Fungi</taxon>
        <taxon>Dikarya</taxon>
        <taxon>Basidiomycota</taxon>
        <taxon>Agaricomycotina</taxon>
        <taxon>Agaricomycetes</taxon>
        <taxon>Agaricomycetidae</taxon>
        <taxon>Agaricales</taxon>
        <taxon>Marasmiineae</taxon>
        <taxon>Mycenaceae</taxon>
        <taxon>Roridomyces</taxon>
    </lineage>
</organism>
<dbReference type="EMBL" id="JARKIF010000005">
    <property type="protein sequence ID" value="KAJ7639337.1"/>
    <property type="molecule type" value="Genomic_DNA"/>
</dbReference>
<reference evidence="2" key="1">
    <citation type="submission" date="2023-03" db="EMBL/GenBank/DDBJ databases">
        <title>Massive genome expansion in bonnet fungi (Mycena s.s.) driven by repeated elements and novel gene families across ecological guilds.</title>
        <authorList>
            <consortium name="Lawrence Berkeley National Laboratory"/>
            <person name="Harder C.B."/>
            <person name="Miyauchi S."/>
            <person name="Viragh M."/>
            <person name="Kuo A."/>
            <person name="Thoen E."/>
            <person name="Andreopoulos B."/>
            <person name="Lu D."/>
            <person name="Skrede I."/>
            <person name="Drula E."/>
            <person name="Henrissat B."/>
            <person name="Morin E."/>
            <person name="Kohler A."/>
            <person name="Barry K."/>
            <person name="LaButti K."/>
            <person name="Morin E."/>
            <person name="Salamov A."/>
            <person name="Lipzen A."/>
            <person name="Mereny Z."/>
            <person name="Hegedus B."/>
            <person name="Baldrian P."/>
            <person name="Stursova M."/>
            <person name="Weitz H."/>
            <person name="Taylor A."/>
            <person name="Grigoriev I.V."/>
            <person name="Nagy L.G."/>
            <person name="Martin F."/>
            <person name="Kauserud H."/>
        </authorList>
    </citation>
    <scope>NUCLEOTIDE SEQUENCE</scope>
    <source>
        <strain evidence="2">9284</strain>
    </source>
</reference>
<evidence type="ECO:0000313" key="2">
    <source>
        <dbReference type="EMBL" id="KAJ7639337.1"/>
    </source>
</evidence>